<dbReference type="GO" id="GO:0005525">
    <property type="term" value="F:GTP binding"/>
    <property type="evidence" value="ECO:0007669"/>
    <property type="project" value="UniProtKB-KW"/>
</dbReference>
<name>A0A5C3KPU1_COPMA</name>
<evidence type="ECO:0000313" key="8">
    <source>
        <dbReference type="EMBL" id="TFK22540.1"/>
    </source>
</evidence>
<feature type="binding site" evidence="6">
    <location>
        <position position="185"/>
    </location>
    <ligand>
        <name>Mg(2+)</name>
        <dbReference type="ChEBI" id="CHEBI:18420"/>
    </ligand>
</feature>
<keyword evidence="9" id="KW-1185">Reference proteome</keyword>
<dbReference type="GO" id="GO:0007188">
    <property type="term" value="P:adenylate cyclase-modulating G protein-coupled receptor signaling pathway"/>
    <property type="evidence" value="ECO:0007669"/>
    <property type="project" value="TreeGrafter"/>
</dbReference>
<dbReference type="PANTHER" id="PTHR10218:SF360">
    <property type="entry name" value="GUANINE NUCLEOTIDE-BINDING PROTEIN SUBUNIT ALPHA HOMOLOG"/>
    <property type="match status" value="1"/>
</dbReference>
<keyword evidence="3 5" id="KW-0342">GTP-binding</keyword>
<dbReference type="InterPro" id="IPR027417">
    <property type="entry name" value="P-loop_NTPase"/>
</dbReference>
<dbReference type="GO" id="GO:0046872">
    <property type="term" value="F:metal ion binding"/>
    <property type="evidence" value="ECO:0007669"/>
    <property type="project" value="UniProtKB-KW"/>
</dbReference>
<dbReference type="GO" id="GO:0003924">
    <property type="term" value="F:GTPase activity"/>
    <property type="evidence" value="ECO:0007669"/>
    <property type="project" value="InterPro"/>
</dbReference>
<dbReference type="PANTHER" id="PTHR10218">
    <property type="entry name" value="GTP-BINDING PROTEIN ALPHA SUBUNIT"/>
    <property type="match status" value="1"/>
</dbReference>
<dbReference type="PROSITE" id="PS51882">
    <property type="entry name" value="G_ALPHA"/>
    <property type="match status" value="1"/>
</dbReference>
<evidence type="ECO:0000256" key="6">
    <source>
        <dbReference type="PIRSR" id="PIRSR601019-2"/>
    </source>
</evidence>
<keyword evidence="4" id="KW-0807">Transducer</keyword>
<keyword evidence="1 6" id="KW-0479">Metal-binding</keyword>
<evidence type="ECO:0000256" key="7">
    <source>
        <dbReference type="SAM" id="MobiDB-lite"/>
    </source>
</evidence>
<keyword evidence="6" id="KW-0460">Magnesium</keyword>
<evidence type="ECO:0000256" key="1">
    <source>
        <dbReference type="ARBA" id="ARBA00022723"/>
    </source>
</evidence>
<dbReference type="SMART" id="SM00275">
    <property type="entry name" value="G_alpha"/>
    <property type="match status" value="1"/>
</dbReference>
<proteinExistence type="predicted"/>
<evidence type="ECO:0000256" key="3">
    <source>
        <dbReference type="ARBA" id="ARBA00023134"/>
    </source>
</evidence>
<reference evidence="8 9" key="1">
    <citation type="journal article" date="2019" name="Nat. Ecol. Evol.">
        <title>Megaphylogeny resolves global patterns of mushroom evolution.</title>
        <authorList>
            <person name="Varga T."/>
            <person name="Krizsan K."/>
            <person name="Foldi C."/>
            <person name="Dima B."/>
            <person name="Sanchez-Garcia M."/>
            <person name="Sanchez-Ramirez S."/>
            <person name="Szollosi G.J."/>
            <person name="Szarkandi J.G."/>
            <person name="Papp V."/>
            <person name="Albert L."/>
            <person name="Andreopoulos W."/>
            <person name="Angelini C."/>
            <person name="Antonin V."/>
            <person name="Barry K.W."/>
            <person name="Bougher N.L."/>
            <person name="Buchanan P."/>
            <person name="Buyck B."/>
            <person name="Bense V."/>
            <person name="Catcheside P."/>
            <person name="Chovatia M."/>
            <person name="Cooper J."/>
            <person name="Damon W."/>
            <person name="Desjardin D."/>
            <person name="Finy P."/>
            <person name="Geml J."/>
            <person name="Haridas S."/>
            <person name="Hughes K."/>
            <person name="Justo A."/>
            <person name="Karasinski D."/>
            <person name="Kautmanova I."/>
            <person name="Kiss B."/>
            <person name="Kocsube S."/>
            <person name="Kotiranta H."/>
            <person name="LaButti K.M."/>
            <person name="Lechner B.E."/>
            <person name="Liimatainen K."/>
            <person name="Lipzen A."/>
            <person name="Lukacs Z."/>
            <person name="Mihaltcheva S."/>
            <person name="Morgado L.N."/>
            <person name="Niskanen T."/>
            <person name="Noordeloos M.E."/>
            <person name="Ohm R.A."/>
            <person name="Ortiz-Santana B."/>
            <person name="Ovrebo C."/>
            <person name="Racz N."/>
            <person name="Riley R."/>
            <person name="Savchenko A."/>
            <person name="Shiryaev A."/>
            <person name="Soop K."/>
            <person name="Spirin V."/>
            <person name="Szebenyi C."/>
            <person name="Tomsovsky M."/>
            <person name="Tulloss R.E."/>
            <person name="Uehling J."/>
            <person name="Grigoriev I.V."/>
            <person name="Vagvolgyi C."/>
            <person name="Papp T."/>
            <person name="Martin F.M."/>
            <person name="Miettinen O."/>
            <person name="Hibbett D.S."/>
            <person name="Nagy L.G."/>
        </authorList>
    </citation>
    <scope>NUCLEOTIDE SEQUENCE [LARGE SCALE GENOMIC DNA]</scope>
    <source>
        <strain evidence="8 9">CBS 121175</strain>
    </source>
</reference>
<dbReference type="PRINTS" id="PR00318">
    <property type="entry name" value="GPROTEINA"/>
</dbReference>
<dbReference type="SUPFAM" id="SSF47895">
    <property type="entry name" value="Transducin (alpha subunit), insertion domain"/>
    <property type="match status" value="1"/>
</dbReference>
<dbReference type="GO" id="GO:0001664">
    <property type="term" value="F:G protein-coupled receptor binding"/>
    <property type="evidence" value="ECO:0007669"/>
    <property type="project" value="TreeGrafter"/>
</dbReference>
<dbReference type="InterPro" id="IPR001019">
    <property type="entry name" value="Gprotein_alpha_su"/>
</dbReference>
<dbReference type="InterPro" id="IPR011025">
    <property type="entry name" value="GproteinA_insert"/>
</dbReference>
<accession>A0A5C3KPU1</accession>
<organism evidence="8 9">
    <name type="scientific">Coprinopsis marcescibilis</name>
    <name type="common">Agaric fungus</name>
    <name type="synonym">Psathyrella marcescibilis</name>
    <dbReference type="NCBI Taxonomy" id="230819"/>
    <lineage>
        <taxon>Eukaryota</taxon>
        <taxon>Fungi</taxon>
        <taxon>Dikarya</taxon>
        <taxon>Basidiomycota</taxon>
        <taxon>Agaricomycotina</taxon>
        <taxon>Agaricomycetes</taxon>
        <taxon>Agaricomycetidae</taxon>
        <taxon>Agaricales</taxon>
        <taxon>Agaricineae</taxon>
        <taxon>Psathyrellaceae</taxon>
        <taxon>Coprinopsis</taxon>
    </lineage>
</organism>
<gene>
    <name evidence="8" type="ORF">FA15DRAFT_595962</name>
</gene>
<dbReference type="GO" id="GO:0005834">
    <property type="term" value="C:heterotrimeric G-protein complex"/>
    <property type="evidence" value="ECO:0007669"/>
    <property type="project" value="TreeGrafter"/>
</dbReference>
<dbReference type="Gene3D" id="3.40.50.300">
    <property type="entry name" value="P-loop containing nucleotide triphosphate hydrolases"/>
    <property type="match status" value="1"/>
</dbReference>
<sequence>MLKSREKLAAVVASAPNPFLTKQWSGANPNETEEETQSRIRHMQEAQRISKEIDSSLMEARKAMEKRRKGVKILLLDVCVRGIEWKTLLARRTRPYPSQGPDTSGPGRRRSQSTINHENDPTSVLCAQRDEIIDLWRDPVVRDVLQKRGVYLEQMPGFFMNDIARIAVPSYLPHDGDIIRARIRTVGVEEHHFVVEKGVDANSDVYITDVGGSRSQRASWIPYFEDVQAILFLAPLAFNQTLQEAVKINRLEDSLHLWRDICSSKILAKANLILFFNKMDVLKATLAAGVLVRKYVPSYADQPNDVPSVTRYFKDRFKLIHKRFSPHPRPFMCYETSAIDINAMAVLLVGVRESILRQHLREGDMI</sequence>
<evidence type="ECO:0000256" key="5">
    <source>
        <dbReference type="PIRSR" id="PIRSR601019-1"/>
    </source>
</evidence>
<evidence type="ECO:0000256" key="4">
    <source>
        <dbReference type="ARBA" id="ARBA00023224"/>
    </source>
</evidence>
<dbReference type="OrthoDB" id="5817230at2759"/>
<dbReference type="EMBL" id="ML210238">
    <property type="protein sequence ID" value="TFK22540.1"/>
    <property type="molecule type" value="Genomic_DNA"/>
</dbReference>
<dbReference type="STRING" id="230819.A0A5C3KPU1"/>
<dbReference type="Proteomes" id="UP000307440">
    <property type="component" value="Unassembled WGS sequence"/>
</dbReference>
<dbReference type="AlphaFoldDB" id="A0A5C3KPU1"/>
<keyword evidence="2 5" id="KW-0547">Nucleotide-binding</keyword>
<feature type="binding site" evidence="5">
    <location>
        <begin position="277"/>
        <end position="280"/>
    </location>
    <ligand>
        <name>GTP</name>
        <dbReference type="ChEBI" id="CHEBI:37565"/>
    </ligand>
</feature>
<evidence type="ECO:0000313" key="9">
    <source>
        <dbReference type="Proteomes" id="UP000307440"/>
    </source>
</evidence>
<protein>
    <submittedName>
        <fullName evidence="8">G-alpha-domain-containing protein</fullName>
    </submittedName>
</protein>
<dbReference type="SUPFAM" id="SSF52540">
    <property type="entry name" value="P-loop containing nucleoside triphosphate hydrolases"/>
    <property type="match status" value="1"/>
</dbReference>
<feature type="binding site" evidence="5">
    <location>
        <position position="338"/>
    </location>
    <ligand>
        <name>GTP</name>
        <dbReference type="ChEBI" id="CHEBI:37565"/>
    </ligand>
</feature>
<dbReference type="GO" id="GO:0031683">
    <property type="term" value="F:G-protein beta/gamma-subunit complex binding"/>
    <property type="evidence" value="ECO:0007669"/>
    <property type="project" value="InterPro"/>
</dbReference>
<dbReference type="Pfam" id="PF00503">
    <property type="entry name" value="G-alpha"/>
    <property type="match status" value="1"/>
</dbReference>
<feature type="region of interest" description="Disordered" evidence="7">
    <location>
        <begin position="93"/>
        <end position="120"/>
    </location>
</feature>
<dbReference type="GO" id="GO:0005737">
    <property type="term" value="C:cytoplasm"/>
    <property type="evidence" value="ECO:0007669"/>
    <property type="project" value="TreeGrafter"/>
</dbReference>
<dbReference type="FunFam" id="3.40.50.300:FF:000692">
    <property type="entry name" value="Guanine nucleotide-binding protein subunit alpha"/>
    <property type="match status" value="1"/>
</dbReference>
<evidence type="ECO:0000256" key="2">
    <source>
        <dbReference type="ARBA" id="ARBA00022741"/>
    </source>
</evidence>